<protein>
    <submittedName>
        <fullName evidence="8">Amino acid permease-domain-containing protein</fullName>
    </submittedName>
</protein>
<proteinExistence type="predicted"/>
<feature type="transmembrane region" description="Helical" evidence="7">
    <location>
        <begin position="323"/>
        <end position="341"/>
    </location>
</feature>
<dbReference type="RefSeq" id="XP_052948481.1">
    <property type="nucleotide sequence ID" value="XM_053086626.1"/>
</dbReference>
<keyword evidence="3 7" id="KW-0812">Transmembrane</keyword>
<feature type="transmembrane region" description="Helical" evidence="7">
    <location>
        <begin position="631"/>
        <end position="651"/>
    </location>
</feature>
<gene>
    <name evidence="8" type="ORF">MKK02DRAFT_22783</name>
</gene>
<feature type="transmembrane region" description="Helical" evidence="7">
    <location>
        <begin position="277"/>
        <end position="302"/>
    </location>
</feature>
<feature type="transmembrane region" description="Helical" evidence="7">
    <location>
        <begin position="196"/>
        <end position="217"/>
    </location>
</feature>
<organism evidence="8 9">
    <name type="scientific">Dioszegia hungarica</name>
    <dbReference type="NCBI Taxonomy" id="4972"/>
    <lineage>
        <taxon>Eukaryota</taxon>
        <taxon>Fungi</taxon>
        <taxon>Dikarya</taxon>
        <taxon>Basidiomycota</taxon>
        <taxon>Agaricomycotina</taxon>
        <taxon>Tremellomycetes</taxon>
        <taxon>Tremellales</taxon>
        <taxon>Bulleribasidiaceae</taxon>
        <taxon>Dioszegia</taxon>
    </lineage>
</organism>
<dbReference type="AlphaFoldDB" id="A0AA38HFM4"/>
<keyword evidence="2" id="KW-0813">Transport</keyword>
<dbReference type="InterPro" id="IPR002293">
    <property type="entry name" value="AA/rel_permease1"/>
</dbReference>
<feature type="transmembrane region" description="Helical" evidence="7">
    <location>
        <begin position="556"/>
        <end position="580"/>
    </location>
</feature>
<dbReference type="PANTHER" id="PTHR45649:SF9">
    <property type="entry name" value="AMINO-ACID PERMEASE 2"/>
    <property type="match status" value="1"/>
</dbReference>
<evidence type="ECO:0000256" key="4">
    <source>
        <dbReference type="ARBA" id="ARBA00022989"/>
    </source>
</evidence>
<dbReference type="GeneID" id="77725827"/>
<feature type="transmembrane region" description="Helical" evidence="7">
    <location>
        <begin position="229"/>
        <end position="257"/>
    </location>
</feature>
<evidence type="ECO:0000313" key="8">
    <source>
        <dbReference type="EMBL" id="KAI9638704.1"/>
    </source>
</evidence>
<dbReference type="PROSITE" id="PS00218">
    <property type="entry name" value="AMINO_ACID_PERMEASE_1"/>
    <property type="match status" value="1"/>
</dbReference>
<feature type="region of interest" description="Disordered" evidence="6">
    <location>
        <begin position="677"/>
        <end position="789"/>
    </location>
</feature>
<keyword evidence="9" id="KW-1185">Reference proteome</keyword>
<feature type="transmembrane region" description="Helical" evidence="7">
    <location>
        <begin position="531"/>
        <end position="550"/>
    </location>
</feature>
<evidence type="ECO:0000256" key="5">
    <source>
        <dbReference type="ARBA" id="ARBA00023136"/>
    </source>
</evidence>
<feature type="transmembrane region" description="Helical" evidence="7">
    <location>
        <begin position="601"/>
        <end position="619"/>
    </location>
</feature>
<feature type="compositionally biased region" description="Polar residues" evidence="6">
    <location>
        <begin position="58"/>
        <end position="70"/>
    </location>
</feature>
<feature type="compositionally biased region" description="Low complexity" evidence="6">
    <location>
        <begin position="81"/>
        <end position="104"/>
    </location>
</feature>
<evidence type="ECO:0000256" key="7">
    <source>
        <dbReference type="SAM" id="Phobius"/>
    </source>
</evidence>
<comment type="subcellular location">
    <subcellularLocation>
        <location evidence="1">Membrane</location>
        <topology evidence="1">Multi-pass membrane protein</topology>
    </subcellularLocation>
</comment>
<name>A0AA38HFM4_9TREE</name>
<feature type="compositionally biased region" description="Low complexity" evidence="6">
    <location>
        <begin position="737"/>
        <end position="750"/>
    </location>
</feature>
<feature type="transmembrane region" description="Helical" evidence="7">
    <location>
        <begin position="429"/>
        <end position="452"/>
    </location>
</feature>
<dbReference type="GO" id="GO:0006865">
    <property type="term" value="P:amino acid transport"/>
    <property type="evidence" value="ECO:0007669"/>
    <property type="project" value="InterPro"/>
</dbReference>
<feature type="region of interest" description="Disordered" evidence="6">
    <location>
        <begin position="1"/>
        <end position="172"/>
    </location>
</feature>
<feature type="transmembrane region" description="Helical" evidence="7">
    <location>
        <begin position="347"/>
        <end position="368"/>
    </location>
</feature>
<accession>A0AA38HFM4</accession>
<sequence>MVPITPQRPSGRHLNSSSTFDSTLSSSSPGSTSTLPSSAPTPYNTVIPSTPDHDISFDTESAFGSSSRLTSRAGGDMRMDSSPSRPTPTSSRHPSSFSSYAGSSHHLLPYTPPIRDPQIQSFSIPSSDRPVPPPLSLGHSSASGPDAKSIDEDIGKGTFEAPGHDSGPDANTQADRDALRLQQLGYDPVLGRDYTFWSSLAISWLNIGCIQGTVYAVSGAYSFGGPLMILVMWPLSGIWTIFLTLSLAELASVYPVSGAMASWAWKVARGGVGWERWWAWLMGGVVLGGHVANVLLVTWQLVNIVHGIMGLSFDYDYKPWHGILFYLTVLFVCGLVGSQAWGRSHRFWICAGIYGVCVWLILCVSLLASSGARHSYSVSPSLFLNNTGWESRPYVFILGWEYCTIASGHDASAHMAEETQNPSRNVPNAMVCAMALTYICGMISISLLLLSINPEDAATVAEHTFAVGFILTQAINRPAAIGICTLLIFTLTVQIMAQLQASSRFVFAMARDNAMPFAASIRRTNARKQPIVAHWLVIALCVPFSLLVLAGKGPVYSVLAVTASTLSYLGYTTPVLLYLLSGKDLRTEGRSSWSLRTKSKIIGTVGVCYGIAVISLSMAPGEYPVTVQSISWGPVILVGTVAVCLLTWRFYGIKHYSGPIKAVTKWETGVEIDLQSAITTQRSRPTDPGADADYFGPTDPGSKARGTIPVFVQTADDSERQTSTRGTGGTGSEWTDATASSASGQTATRAEMGSDAGMEMRERLDSEDLRGVVEILRESGEGEERHRGR</sequence>
<reference evidence="8" key="1">
    <citation type="journal article" date="2022" name="G3 (Bethesda)">
        <title>High quality genome of the basidiomycete yeast Dioszegia hungarica PDD-24b-2 isolated from cloud water.</title>
        <authorList>
            <person name="Jarrige D."/>
            <person name="Haridas S."/>
            <person name="Bleykasten-Grosshans C."/>
            <person name="Joly M."/>
            <person name="Nadalig T."/>
            <person name="Sancelme M."/>
            <person name="Vuilleumier S."/>
            <person name="Grigoriev I.V."/>
            <person name="Amato P."/>
            <person name="Bringel F."/>
        </authorList>
    </citation>
    <scope>NUCLEOTIDE SEQUENCE</scope>
    <source>
        <strain evidence="8">PDD-24b-2</strain>
    </source>
</reference>
<feature type="compositionally biased region" description="Low complexity" evidence="6">
    <location>
        <begin position="16"/>
        <end position="42"/>
    </location>
</feature>
<dbReference type="GO" id="GO:0016020">
    <property type="term" value="C:membrane"/>
    <property type="evidence" value="ECO:0007669"/>
    <property type="project" value="UniProtKB-SubCell"/>
</dbReference>
<evidence type="ECO:0000256" key="1">
    <source>
        <dbReference type="ARBA" id="ARBA00004141"/>
    </source>
</evidence>
<dbReference type="PANTHER" id="PTHR45649">
    <property type="entry name" value="AMINO-ACID PERMEASE BAT1"/>
    <property type="match status" value="1"/>
</dbReference>
<comment type="caution">
    <text evidence="8">The sequence shown here is derived from an EMBL/GenBank/DDBJ whole genome shotgun (WGS) entry which is preliminary data.</text>
</comment>
<dbReference type="Gene3D" id="1.20.1740.10">
    <property type="entry name" value="Amino acid/polyamine transporter I"/>
    <property type="match status" value="1"/>
</dbReference>
<evidence type="ECO:0000256" key="6">
    <source>
        <dbReference type="SAM" id="MobiDB-lite"/>
    </source>
</evidence>
<keyword evidence="4 7" id="KW-1133">Transmembrane helix</keyword>
<dbReference type="EMBL" id="JAKWFO010000003">
    <property type="protein sequence ID" value="KAI9638704.1"/>
    <property type="molecule type" value="Genomic_DNA"/>
</dbReference>
<dbReference type="GO" id="GO:0022857">
    <property type="term" value="F:transmembrane transporter activity"/>
    <property type="evidence" value="ECO:0007669"/>
    <property type="project" value="InterPro"/>
</dbReference>
<dbReference type="Proteomes" id="UP001164286">
    <property type="component" value="Unassembled WGS sequence"/>
</dbReference>
<dbReference type="Pfam" id="PF13520">
    <property type="entry name" value="AA_permease_2"/>
    <property type="match status" value="1"/>
</dbReference>
<keyword evidence="5 7" id="KW-0472">Membrane</keyword>
<evidence type="ECO:0000256" key="2">
    <source>
        <dbReference type="ARBA" id="ARBA00022448"/>
    </source>
</evidence>
<feature type="compositionally biased region" description="Basic and acidic residues" evidence="6">
    <location>
        <begin position="758"/>
        <end position="789"/>
    </location>
</feature>
<evidence type="ECO:0000313" key="9">
    <source>
        <dbReference type="Proteomes" id="UP001164286"/>
    </source>
</evidence>
<evidence type="ECO:0000256" key="3">
    <source>
        <dbReference type="ARBA" id="ARBA00022692"/>
    </source>
</evidence>
<dbReference type="InterPro" id="IPR004840">
    <property type="entry name" value="Amino_acid_permease_CS"/>
</dbReference>